<dbReference type="InterPro" id="IPR017871">
    <property type="entry name" value="ABC_transporter-like_CS"/>
</dbReference>
<reference evidence="4 5" key="1">
    <citation type="submission" date="2019-08" db="EMBL/GenBank/DDBJ databases">
        <title>Seonamhaeicola sediminis sp. nov., isolated from marine sediment.</title>
        <authorList>
            <person name="Cao W.R."/>
        </authorList>
    </citation>
    <scope>NUCLEOTIDE SEQUENCE [LARGE SCALE GENOMIC DNA]</scope>
    <source>
        <strain evidence="4 5">B011</strain>
    </source>
</reference>
<dbReference type="InterPro" id="IPR003439">
    <property type="entry name" value="ABC_transporter-like_ATP-bd"/>
</dbReference>
<dbReference type="Pfam" id="PF00005">
    <property type="entry name" value="ABC_tran"/>
    <property type="match status" value="1"/>
</dbReference>
<evidence type="ECO:0000256" key="2">
    <source>
        <dbReference type="ARBA" id="ARBA00022840"/>
    </source>
</evidence>
<name>A0A5D0HSL9_9FLAO</name>
<organism evidence="4 5">
    <name type="scientific">Seonamhaeicola marinus</name>
    <dbReference type="NCBI Taxonomy" id="1912246"/>
    <lineage>
        <taxon>Bacteria</taxon>
        <taxon>Pseudomonadati</taxon>
        <taxon>Bacteroidota</taxon>
        <taxon>Flavobacteriia</taxon>
        <taxon>Flavobacteriales</taxon>
        <taxon>Flavobacteriaceae</taxon>
    </lineage>
</organism>
<evidence type="ECO:0000259" key="3">
    <source>
        <dbReference type="PROSITE" id="PS50893"/>
    </source>
</evidence>
<dbReference type="Proteomes" id="UP000323930">
    <property type="component" value="Unassembled WGS sequence"/>
</dbReference>
<dbReference type="OrthoDB" id="9801987at2"/>
<keyword evidence="5" id="KW-1185">Reference proteome</keyword>
<comment type="caution">
    <text evidence="4">The sequence shown here is derived from an EMBL/GenBank/DDBJ whole genome shotgun (WGS) entry which is preliminary data.</text>
</comment>
<dbReference type="PROSITE" id="PS00211">
    <property type="entry name" value="ABC_TRANSPORTER_1"/>
    <property type="match status" value="1"/>
</dbReference>
<dbReference type="PROSITE" id="PS50893">
    <property type="entry name" value="ABC_TRANSPORTER_2"/>
    <property type="match status" value="1"/>
</dbReference>
<sequence length="247" mass="27485">MIKIEQISKQYKGAESFSLSKLDLNIKEREIFGLLGPNGAGKTTLISILCSLIKPTSGTFSINGLTYKKNRKTLKKQIGIVPQEYALYPSLTAYENLKYFGSMYDLHGKDLKTKINDALDHLGLLQFANKKIDTFSGGMKRRVNLIASILHEPRVLFLDEPTVGVDVQSKNVIIEYLKQLNAQGTTIIYTSHHLNEAESFCTRVAIVDHGKLIVEGQPKTLIANNDGAHNLEDVFLSITGKALRDYA</sequence>
<dbReference type="PANTHER" id="PTHR43582:SF2">
    <property type="entry name" value="LINEARMYCIN RESISTANCE ATP-BINDING PROTEIN LNRL"/>
    <property type="match status" value="1"/>
</dbReference>
<evidence type="ECO:0000256" key="1">
    <source>
        <dbReference type="ARBA" id="ARBA00022741"/>
    </source>
</evidence>
<dbReference type="SMART" id="SM00382">
    <property type="entry name" value="AAA"/>
    <property type="match status" value="1"/>
</dbReference>
<dbReference type="Gene3D" id="3.40.50.300">
    <property type="entry name" value="P-loop containing nucleotide triphosphate hydrolases"/>
    <property type="match status" value="1"/>
</dbReference>
<dbReference type="EMBL" id="VSDQ01000679">
    <property type="protein sequence ID" value="TYA73950.1"/>
    <property type="molecule type" value="Genomic_DNA"/>
</dbReference>
<dbReference type="InterPro" id="IPR003593">
    <property type="entry name" value="AAA+_ATPase"/>
</dbReference>
<proteinExistence type="predicted"/>
<keyword evidence="2 4" id="KW-0067">ATP-binding</keyword>
<evidence type="ECO:0000313" key="5">
    <source>
        <dbReference type="Proteomes" id="UP000323930"/>
    </source>
</evidence>
<dbReference type="AlphaFoldDB" id="A0A5D0HSL9"/>
<dbReference type="InterPro" id="IPR027417">
    <property type="entry name" value="P-loop_NTPase"/>
</dbReference>
<keyword evidence="1" id="KW-0547">Nucleotide-binding</keyword>
<accession>A0A5D0HSL9</accession>
<dbReference type="RefSeq" id="WP_148542368.1">
    <property type="nucleotide sequence ID" value="NZ_VSDQ01000679.1"/>
</dbReference>
<protein>
    <submittedName>
        <fullName evidence="4">ABC transporter ATP-binding protein</fullName>
    </submittedName>
</protein>
<gene>
    <name evidence="4" type="ORF">FUA24_11410</name>
</gene>
<feature type="domain" description="ABC transporter" evidence="3">
    <location>
        <begin position="2"/>
        <end position="234"/>
    </location>
</feature>
<dbReference type="GO" id="GO:0005524">
    <property type="term" value="F:ATP binding"/>
    <property type="evidence" value="ECO:0007669"/>
    <property type="project" value="UniProtKB-KW"/>
</dbReference>
<dbReference type="PANTHER" id="PTHR43582">
    <property type="entry name" value="LINEARMYCIN RESISTANCE ATP-BINDING PROTEIN LNRL"/>
    <property type="match status" value="1"/>
</dbReference>
<dbReference type="GO" id="GO:0016887">
    <property type="term" value="F:ATP hydrolysis activity"/>
    <property type="evidence" value="ECO:0007669"/>
    <property type="project" value="InterPro"/>
</dbReference>
<dbReference type="SUPFAM" id="SSF52540">
    <property type="entry name" value="P-loop containing nucleoside triphosphate hydrolases"/>
    <property type="match status" value="1"/>
</dbReference>
<evidence type="ECO:0000313" key="4">
    <source>
        <dbReference type="EMBL" id="TYA73950.1"/>
    </source>
</evidence>